<dbReference type="PRINTS" id="PR00420">
    <property type="entry name" value="RNGMNOXGNASE"/>
</dbReference>
<reference evidence="2 3" key="1">
    <citation type="submission" date="2014-07" db="EMBL/GenBank/DDBJ databases">
        <title>Complete genome sequence of Corynebacterium atypicum DSM 44849: identifiction of the mycolic acid biosynthesis genes.</title>
        <authorList>
            <person name="Tippelt A."/>
            <person name="Mollmann S."/>
            <person name="Albersmeier A."/>
            <person name="Jaenicke S."/>
            <person name="Ruckert C."/>
            <person name="Tauch A."/>
        </authorList>
    </citation>
    <scope>NUCLEOTIDE SEQUENCE [LARGE SCALE GENOMIC DNA]</scope>
    <source>
        <strain evidence="2 3">R2070</strain>
    </source>
</reference>
<organism evidence="2 3">
    <name type="scientific">Corynebacterium atypicum</name>
    <dbReference type="NCBI Taxonomy" id="191610"/>
    <lineage>
        <taxon>Bacteria</taxon>
        <taxon>Bacillati</taxon>
        <taxon>Actinomycetota</taxon>
        <taxon>Actinomycetes</taxon>
        <taxon>Mycobacteriales</taxon>
        <taxon>Corynebacteriaceae</taxon>
        <taxon>Corynebacterium</taxon>
    </lineage>
</organism>
<dbReference type="Pfam" id="PF01494">
    <property type="entry name" value="FAD_binding_3"/>
    <property type="match status" value="1"/>
</dbReference>
<name>A0ABN4DBN2_9CORY</name>
<dbReference type="EMBL" id="CP008944">
    <property type="protein sequence ID" value="AIG63620.1"/>
    <property type="molecule type" value="Genomic_DNA"/>
</dbReference>
<dbReference type="Gene3D" id="3.50.50.60">
    <property type="entry name" value="FAD/NAD(P)-binding domain"/>
    <property type="match status" value="2"/>
</dbReference>
<protein>
    <submittedName>
        <fullName evidence="2">FAD-linked oxidoreductase</fullName>
    </submittedName>
</protein>
<dbReference type="PANTHER" id="PTHR42685:SF22">
    <property type="entry name" value="CONDITIONED MEDIUM FACTOR RECEPTOR 1"/>
    <property type="match status" value="1"/>
</dbReference>
<dbReference type="InterPro" id="IPR011777">
    <property type="entry name" value="Geranylgeranyl_Rdtase_fam"/>
</dbReference>
<sequence>MGGVPNEFSVDLLVIGAGPAGSAAALSAARHGLDVLLVDAARLPRDKTCGDGLTPRALHALKELGIAEGVLGTYRNRGLKLHGFGGSVTSPWPRSGFGQEGSARPRVLLDAAITAAALRAGARVWQATRVSDVEIDAGRIARATLHRTECYAQLTAAELEADAGAADTVAAANRRARAGDLVATEVQVRPRHVLVADGVRSEVGRMLGRRWHRDEVFGIAARSYCTSPYSREPWIHSHVELRDAAGAVQPGYGWVFPLGDGSVNLGCGALSTDRRPAKVNTKKLLRLYAGQQTPEWRLGEPEQVTSALLPMGGAVSGVAGANWMLIGDAACLVNPLNGEGIDYAIESARLAVELITAGERDIERAWPETLRRHYGDAFALARTLARALTHPRFLPLVGPIGLSGPQARVLMPAAARLMSNLVTEADRDLVARLWRLAGSGVRRARRSRPLWG</sequence>
<evidence type="ECO:0000313" key="3">
    <source>
        <dbReference type="Proteomes" id="UP000028504"/>
    </source>
</evidence>
<dbReference type="SUPFAM" id="SSF51905">
    <property type="entry name" value="FAD/NAD(P)-binding domain"/>
    <property type="match status" value="1"/>
</dbReference>
<gene>
    <name evidence="2" type="ORF">CATYP_01800</name>
</gene>
<feature type="domain" description="FAD-binding" evidence="1">
    <location>
        <begin position="10"/>
        <end position="350"/>
    </location>
</feature>
<dbReference type="NCBIfam" id="TIGR02032">
    <property type="entry name" value="GG-red-SF"/>
    <property type="match status" value="1"/>
</dbReference>
<dbReference type="InterPro" id="IPR002938">
    <property type="entry name" value="FAD-bd"/>
</dbReference>
<keyword evidence="3" id="KW-1185">Reference proteome</keyword>
<dbReference type="InterPro" id="IPR050407">
    <property type="entry name" value="Geranylgeranyl_reductase"/>
</dbReference>
<dbReference type="Proteomes" id="UP000028504">
    <property type="component" value="Chromosome"/>
</dbReference>
<accession>A0ABN4DBN2</accession>
<dbReference type="PANTHER" id="PTHR42685">
    <property type="entry name" value="GERANYLGERANYL DIPHOSPHATE REDUCTASE"/>
    <property type="match status" value="1"/>
</dbReference>
<evidence type="ECO:0000259" key="1">
    <source>
        <dbReference type="Pfam" id="PF01494"/>
    </source>
</evidence>
<evidence type="ECO:0000313" key="2">
    <source>
        <dbReference type="EMBL" id="AIG63620.1"/>
    </source>
</evidence>
<proteinExistence type="predicted"/>
<dbReference type="InterPro" id="IPR036188">
    <property type="entry name" value="FAD/NAD-bd_sf"/>
</dbReference>